<evidence type="ECO:0008006" key="3">
    <source>
        <dbReference type="Google" id="ProtNLM"/>
    </source>
</evidence>
<proteinExistence type="predicted"/>
<organism evidence="1 2">
    <name type="scientific">Mucor saturninus</name>
    <dbReference type="NCBI Taxonomy" id="64648"/>
    <lineage>
        <taxon>Eukaryota</taxon>
        <taxon>Fungi</taxon>
        <taxon>Fungi incertae sedis</taxon>
        <taxon>Mucoromycota</taxon>
        <taxon>Mucoromycotina</taxon>
        <taxon>Mucoromycetes</taxon>
        <taxon>Mucorales</taxon>
        <taxon>Mucorineae</taxon>
        <taxon>Mucoraceae</taxon>
        <taxon>Mucor</taxon>
    </lineage>
</organism>
<dbReference type="GO" id="GO:0042729">
    <property type="term" value="C:DASH complex"/>
    <property type="evidence" value="ECO:0007669"/>
    <property type="project" value="InterPro"/>
</dbReference>
<protein>
    <recommendedName>
        <fullName evidence="3">DASH complex subunit DAD2</fullName>
    </recommendedName>
</protein>
<evidence type="ECO:0000313" key="1">
    <source>
        <dbReference type="EMBL" id="KAG2202534.1"/>
    </source>
</evidence>
<name>A0A8H7R139_9FUNG</name>
<comment type="caution">
    <text evidence="1">The sequence shown here is derived from an EMBL/GenBank/DDBJ whole genome shotgun (WGS) entry which is preliminary data.</text>
</comment>
<keyword evidence="2" id="KW-1185">Reference proteome</keyword>
<dbReference type="GO" id="GO:0000278">
    <property type="term" value="P:mitotic cell cycle"/>
    <property type="evidence" value="ECO:0007669"/>
    <property type="project" value="InterPro"/>
</dbReference>
<accession>A0A8H7R139</accession>
<dbReference type="EMBL" id="JAEPRD010000059">
    <property type="protein sequence ID" value="KAG2202534.1"/>
    <property type="molecule type" value="Genomic_DNA"/>
</dbReference>
<dbReference type="InterPro" id="IPR013963">
    <property type="entry name" value="DASH_Dad2"/>
</dbReference>
<dbReference type="Pfam" id="PF08654">
    <property type="entry name" value="DASH_Dad2"/>
    <property type="match status" value="1"/>
</dbReference>
<dbReference type="Proteomes" id="UP000603453">
    <property type="component" value="Unassembled WGS sequence"/>
</dbReference>
<sequence>MRPPLRKKIPKKRRASLEEPSEVVLIPEPVLNPALQAKIDYIRAKDQEFESISKIQQKSDELALTTQKLAKGIAMLTDDTDNVVDILTKWDVVFGVMADSDRHIASTADEWVRFVKPQDPLQPFPKKQRNA</sequence>
<reference evidence="1" key="1">
    <citation type="submission" date="2020-12" db="EMBL/GenBank/DDBJ databases">
        <title>Metabolic potential, ecology and presence of endohyphal bacteria is reflected in genomic diversity of Mucoromycotina.</title>
        <authorList>
            <person name="Muszewska A."/>
            <person name="Okrasinska A."/>
            <person name="Steczkiewicz K."/>
            <person name="Drgas O."/>
            <person name="Orlowska M."/>
            <person name="Perlinska-Lenart U."/>
            <person name="Aleksandrzak-Piekarczyk T."/>
            <person name="Szatraj K."/>
            <person name="Zielenkiewicz U."/>
            <person name="Pilsyk S."/>
            <person name="Malc E."/>
            <person name="Mieczkowski P."/>
            <person name="Kruszewska J.S."/>
            <person name="Biernat P."/>
            <person name="Pawlowska J."/>
        </authorList>
    </citation>
    <scope>NUCLEOTIDE SEQUENCE</scope>
    <source>
        <strain evidence="1">WA0000017839</strain>
    </source>
</reference>
<dbReference type="GO" id="GO:0072686">
    <property type="term" value="C:mitotic spindle"/>
    <property type="evidence" value="ECO:0007669"/>
    <property type="project" value="InterPro"/>
</dbReference>
<evidence type="ECO:0000313" key="2">
    <source>
        <dbReference type="Proteomes" id="UP000603453"/>
    </source>
</evidence>
<dbReference type="AlphaFoldDB" id="A0A8H7R139"/>
<gene>
    <name evidence="1" type="ORF">INT47_012528</name>
</gene>